<feature type="transmembrane region" description="Helical" evidence="2">
    <location>
        <begin position="164"/>
        <end position="190"/>
    </location>
</feature>
<keyword evidence="2" id="KW-1133">Transmembrane helix</keyword>
<feature type="transmembrane region" description="Helical" evidence="2">
    <location>
        <begin position="210"/>
        <end position="233"/>
    </location>
</feature>
<organism evidence="3 4">
    <name type="scientific">Mycena metata</name>
    <dbReference type="NCBI Taxonomy" id="1033252"/>
    <lineage>
        <taxon>Eukaryota</taxon>
        <taxon>Fungi</taxon>
        <taxon>Dikarya</taxon>
        <taxon>Basidiomycota</taxon>
        <taxon>Agaricomycotina</taxon>
        <taxon>Agaricomycetes</taxon>
        <taxon>Agaricomycetidae</taxon>
        <taxon>Agaricales</taxon>
        <taxon>Marasmiineae</taxon>
        <taxon>Mycenaceae</taxon>
        <taxon>Mycena</taxon>
    </lineage>
</organism>
<accession>A0AAD7MTV5</accession>
<proteinExistence type="predicted"/>
<feature type="transmembrane region" description="Helical" evidence="2">
    <location>
        <begin position="108"/>
        <end position="129"/>
    </location>
</feature>
<feature type="compositionally biased region" description="Basic and acidic residues" evidence="1">
    <location>
        <begin position="311"/>
        <end position="332"/>
    </location>
</feature>
<name>A0AAD7MTV5_9AGAR</name>
<sequence length="349" mass="38559">MASTSHFLAYFPLVIDSLAYGVYSVLFFQSVHILLSRRRHKYKFYLICMITLFLLSTLHIALSWAWAIITDTADTAIYEVISLVNPPPDLYGPDDSYSLHRIATFIKVRYLIANTIADAIIIYRCYVIWGHNKRVIAFPAFGYGCTLVAGILSLVPLSRAATRVAVAVIIAATFVTNVSAASLAAGRIWWISHRVALFLGRNSRQEYDNLTAILLESGLIYPASLIITIVVFLSPAPAVSDLICLAGVYHIVAIAPTLIIVRVGLGVSTDAVETSVAISRGLHFVSGMRETGTDDTTMELEVRQVVTFTTHRDDEPGEAQRETKASIRENEPKGPITPPQLQLEHSDHW</sequence>
<evidence type="ECO:0000256" key="2">
    <source>
        <dbReference type="SAM" id="Phobius"/>
    </source>
</evidence>
<dbReference type="AlphaFoldDB" id="A0AAD7MTV5"/>
<feature type="transmembrane region" description="Helical" evidence="2">
    <location>
        <begin position="44"/>
        <end position="69"/>
    </location>
</feature>
<reference evidence="3" key="1">
    <citation type="submission" date="2023-03" db="EMBL/GenBank/DDBJ databases">
        <title>Massive genome expansion in bonnet fungi (Mycena s.s.) driven by repeated elements and novel gene families across ecological guilds.</title>
        <authorList>
            <consortium name="Lawrence Berkeley National Laboratory"/>
            <person name="Harder C.B."/>
            <person name="Miyauchi S."/>
            <person name="Viragh M."/>
            <person name="Kuo A."/>
            <person name="Thoen E."/>
            <person name="Andreopoulos B."/>
            <person name="Lu D."/>
            <person name="Skrede I."/>
            <person name="Drula E."/>
            <person name="Henrissat B."/>
            <person name="Morin E."/>
            <person name="Kohler A."/>
            <person name="Barry K."/>
            <person name="LaButti K."/>
            <person name="Morin E."/>
            <person name="Salamov A."/>
            <person name="Lipzen A."/>
            <person name="Mereny Z."/>
            <person name="Hegedus B."/>
            <person name="Baldrian P."/>
            <person name="Stursova M."/>
            <person name="Weitz H."/>
            <person name="Taylor A."/>
            <person name="Grigoriev I.V."/>
            <person name="Nagy L.G."/>
            <person name="Martin F."/>
            <person name="Kauserud H."/>
        </authorList>
    </citation>
    <scope>NUCLEOTIDE SEQUENCE</scope>
    <source>
        <strain evidence="3">CBHHK182m</strain>
    </source>
</reference>
<feature type="transmembrane region" description="Helical" evidence="2">
    <location>
        <begin position="239"/>
        <end position="261"/>
    </location>
</feature>
<protein>
    <submittedName>
        <fullName evidence="3">Uncharacterized protein</fullName>
    </submittedName>
</protein>
<keyword evidence="2" id="KW-0812">Transmembrane</keyword>
<keyword evidence="2" id="KW-0472">Membrane</keyword>
<evidence type="ECO:0000256" key="1">
    <source>
        <dbReference type="SAM" id="MobiDB-lite"/>
    </source>
</evidence>
<dbReference type="EMBL" id="JARKIB010000159">
    <property type="protein sequence ID" value="KAJ7730445.1"/>
    <property type="molecule type" value="Genomic_DNA"/>
</dbReference>
<feature type="region of interest" description="Disordered" evidence="1">
    <location>
        <begin position="311"/>
        <end position="349"/>
    </location>
</feature>
<dbReference type="Proteomes" id="UP001215598">
    <property type="component" value="Unassembled WGS sequence"/>
</dbReference>
<evidence type="ECO:0000313" key="4">
    <source>
        <dbReference type="Proteomes" id="UP001215598"/>
    </source>
</evidence>
<keyword evidence="4" id="KW-1185">Reference proteome</keyword>
<feature type="transmembrane region" description="Helical" evidence="2">
    <location>
        <begin position="136"/>
        <end position="158"/>
    </location>
</feature>
<gene>
    <name evidence="3" type="ORF">B0H16DRAFT_211080</name>
</gene>
<feature type="transmembrane region" description="Helical" evidence="2">
    <location>
        <begin position="17"/>
        <end position="35"/>
    </location>
</feature>
<comment type="caution">
    <text evidence="3">The sequence shown here is derived from an EMBL/GenBank/DDBJ whole genome shotgun (WGS) entry which is preliminary data.</text>
</comment>
<evidence type="ECO:0000313" key="3">
    <source>
        <dbReference type="EMBL" id="KAJ7730445.1"/>
    </source>
</evidence>